<comment type="caution">
    <text evidence="2">The sequence shown here is derived from an EMBL/GenBank/DDBJ whole genome shotgun (WGS) entry which is preliminary data.</text>
</comment>
<dbReference type="InterPro" id="IPR012341">
    <property type="entry name" value="6hp_glycosidase-like_sf"/>
</dbReference>
<dbReference type="SUPFAM" id="SSF48208">
    <property type="entry name" value="Six-hairpin glycosidases"/>
    <property type="match status" value="1"/>
</dbReference>
<dbReference type="Gene3D" id="1.50.10.10">
    <property type="match status" value="1"/>
</dbReference>
<evidence type="ECO:0000313" key="3">
    <source>
        <dbReference type="Proteomes" id="UP001251528"/>
    </source>
</evidence>
<sequence>MKLFLAFLALGAVAAPPKDGPYLTWLADTFIQNGVKSDLLGYQPATLYMGFEKAYELKRDEKYLRWLRGQIDGKVVQQDGTIKGWKDGVYSLDEYRMANIYLYLYGQTGEEKYKSAADIVRNHINSHPRTPSGGFWHRKPQFANQMWLDGIFMADSFYARWTGLFDKDNATAWDDILLQYTLLNNHTLDLESGLMVHGWAEITDKAPWADPATGRAPHVWGRAVGWYFMSLIETLQVFPKFHPGYVKLMHIYTGLASALKKAQDPKSHGWWQVMDAPYPGKKGNYIESSASAMFTFGLLKGVKLGYLKESEFLQTAKNAYRGLVHEFVRPGKNGTLSFTGTVAECGLASSNYYTSVRTTSNDYKGSGPFMIASYEWETWAKEAR</sequence>
<proteinExistence type="predicted"/>
<keyword evidence="3" id="KW-1185">Reference proteome</keyword>
<name>A0AAJ0D1B0_9HYPO</name>
<dbReference type="Proteomes" id="UP001251528">
    <property type="component" value="Unassembled WGS sequence"/>
</dbReference>
<organism evidence="2 3">
    <name type="scientific">Conoideocrella luteorostrata</name>
    <dbReference type="NCBI Taxonomy" id="1105319"/>
    <lineage>
        <taxon>Eukaryota</taxon>
        <taxon>Fungi</taxon>
        <taxon>Dikarya</taxon>
        <taxon>Ascomycota</taxon>
        <taxon>Pezizomycotina</taxon>
        <taxon>Sordariomycetes</taxon>
        <taxon>Hypocreomycetidae</taxon>
        <taxon>Hypocreales</taxon>
        <taxon>Clavicipitaceae</taxon>
        <taxon>Conoideocrella</taxon>
    </lineage>
</organism>
<dbReference type="AlphaFoldDB" id="A0AAJ0D1B0"/>
<dbReference type="InterPro" id="IPR010905">
    <property type="entry name" value="Glyco_hydro_88"/>
</dbReference>
<dbReference type="GO" id="GO:0016787">
    <property type="term" value="F:hydrolase activity"/>
    <property type="evidence" value="ECO:0007669"/>
    <property type="project" value="UniProtKB-KW"/>
</dbReference>
<accession>A0AAJ0D1B0</accession>
<reference evidence="2" key="1">
    <citation type="submission" date="2023-06" db="EMBL/GenBank/DDBJ databases">
        <title>Conoideocrella luteorostrata (Hypocreales: Clavicipitaceae), a potential biocontrol fungus for elongate hemlock scale in United States Christmas tree production areas.</title>
        <authorList>
            <person name="Barrett H."/>
            <person name="Lovett B."/>
            <person name="Macias A.M."/>
            <person name="Stajich J.E."/>
            <person name="Kasson M.T."/>
        </authorList>
    </citation>
    <scope>NUCLEOTIDE SEQUENCE</scope>
    <source>
        <strain evidence="2">ARSEF 14590</strain>
    </source>
</reference>
<evidence type="ECO:0000256" key="1">
    <source>
        <dbReference type="ARBA" id="ARBA00022801"/>
    </source>
</evidence>
<dbReference type="PANTHER" id="PTHR33886">
    <property type="entry name" value="UNSATURATED RHAMNOGALACTURONAN HYDROLASE (EUROFUNG)"/>
    <property type="match status" value="1"/>
</dbReference>
<dbReference type="InterPro" id="IPR052043">
    <property type="entry name" value="PolySaccharide_Degr_Enz"/>
</dbReference>
<dbReference type="Pfam" id="PF07470">
    <property type="entry name" value="Glyco_hydro_88"/>
    <property type="match status" value="1"/>
</dbReference>
<evidence type="ECO:0000313" key="2">
    <source>
        <dbReference type="EMBL" id="KAK2616214.1"/>
    </source>
</evidence>
<dbReference type="EMBL" id="JASWJB010000008">
    <property type="protein sequence ID" value="KAK2616214.1"/>
    <property type="molecule type" value="Genomic_DNA"/>
</dbReference>
<keyword evidence="1" id="KW-0378">Hydrolase</keyword>
<dbReference type="GO" id="GO:0005975">
    <property type="term" value="P:carbohydrate metabolic process"/>
    <property type="evidence" value="ECO:0007669"/>
    <property type="project" value="InterPro"/>
</dbReference>
<protein>
    <submittedName>
        <fullName evidence="2">Uncharacterized protein</fullName>
    </submittedName>
</protein>
<gene>
    <name evidence="2" type="ORF">QQS21_000846</name>
</gene>
<dbReference type="PANTHER" id="PTHR33886:SF9">
    <property type="entry name" value="UNSATURATED RHAMNOGALACTURONAN HYDROLASE (EUROFUNG)"/>
    <property type="match status" value="1"/>
</dbReference>
<dbReference type="InterPro" id="IPR008928">
    <property type="entry name" value="6-hairpin_glycosidase_sf"/>
</dbReference>